<feature type="non-terminal residue" evidence="2">
    <location>
        <position position="457"/>
    </location>
</feature>
<feature type="domain" description="DUF7869" evidence="1">
    <location>
        <begin position="264"/>
        <end position="340"/>
    </location>
</feature>
<comment type="caution">
    <text evidence="2">The sequence shown here is derived from an EMBL/GenBank/DDBJ whole genome shotgun (WGS) entry which is preliminary data.</text>
</comment>
<dbReference type="PANTHER" id="PTHR34415">
    <property type="entry name" value="INTEGRASE CATALYTIC DOMAIN-CONTAINING PROTEIN"/>
    <property type="match status" value="1"/>
</dbReference>
<dbReference type="AlphaFoldDB" id="A0A225UH22"/>
<dbReference type="OrthoDB" id="124202at2759"/>
<gene>
    <name evidence="2" type="ORF">PHMEG_00038473</name>
</gene>
<proteinExistence type="predicted"/>
<dbReference type="PANTHER" id="PTHR34415:SF1">
    <property type="entry name" value="INTEGRASE CATALYTIC DOMAIN-CONTAINING PROTEIN"/>
    <property type="match status" value="1"/>
</dbReference>
<dbReference type="EMBL" id="NBNE01017929">
    <property type="protein sequence ID" value="OWY92497.1"/>
    <property type="molecule type" value="Genomic_DNA"/>
</dbReference>
<dbReference type="Pfam" id="PF25273">
    <property type="entry name" value="DUF7869"/>
    <property type="match status" value="1"/>
</dbReference>
<organism evidence="2 3">
    <name type="scientific">Phytophthora megakarya</name>
    <dbReference type="NCBI Taxonomy" id="4795"/>
    <lineage>
        <taxon>Eukaryota</taxon>
        <taxon>Sar</taxon>
        <taxon>Stramenopiles</taxon>
        <taxon>Oomycota</taxon>
        <taxon>Peronosporomycetes</taxon>
        <taxon>Peronosporales</taxon>
        <taxon>Peronosporaceae</taxon>
        <taxon>Phytophthora</taxon>
    </lineage>
</organism>
<name>A0A225UH22_9STRA</name>
<keyword evidence="3" id="KW-1185">Reference proteome</keyword>
<evidence type="ECO:0000313" key="3">
    <source>
        <dbReference type="Proteomes" id="UP000198211"/>
    </source>
</evidence>
<reference evidence="3" key="1">
    <citation type="submission" date="2017-03" db="EMBL/GenBank/DDBJ databases">
        <title>Phytopthora megakarya and P. palmivora, two closely related causual agents of cacao black pod achieved similar genome size and gene model numbers by different mechanisms.</title>
        <authorList>
            <person name="Ali S."/>
            <person name="Shao J."/>
            <person name="Larry D.J."/>
            <person name="Kronmiller B."/>
            <person name="Shen D."/>
            <person name="Strem M.D."/>
            <person name="Melnick R.L."/>
            <person name="Guiltinan M.J."/>
            <person name="Tyler B.M."/>
            <person name="Meinhardt L.W."/>
            <person name="Bailey B.A."/>
        </authorList>
    </citation>
    <scope>NUCLEOTIDE SEQUENCE [LARGE SCALE GENOMIC DNA]</scope>
    <source>
        <strain evidence="3">zdho120</strain>
    </source>
</reference>
<protein>
    <submittedName>
        <fullName evidence="2">Cleavage inducible protein</fullName>
    </submittedName>
</protein>
<sequence length="457" mass="52629">MCLRSTRLATTTYNFSASEWNMEDGYPCSHRGPRQYLVEPNVTWKKLWERYARQAEAAYRRSIGYCRFTQYVHFYFPGIRLSRSQTDVCDACVRIDTTLLRRDLTDVERSELLAEKAVHVEAPINQRRAMTQFVKEYAATHAPQQQRPEEVIAEHVEVPLMQRITDQRKDLTLQIQIDDFGGSLPLPVYGHKQPSADYYNSNLMLHNFVVADITTGRNAVYIYDERAQGKGADALCSLRMLHHLRVRERYGQNGAGDPENTITLLQVLDNCVGQNKSRSVFMFYAMLSLVFYKKVVLLFLLPGHSHNTADRVVAWCKRKLKGENLYVPEQVVKKMNETNSVEAEFLDHRKSGHPFYCGWDVLLARYFKRMPDGYTGNYFFEIDRGVVSIRHLVTTDDQEVKTHSLIGNGDPLSIKKAFLSDLAGEERLTGCVTMPDLRLQRQPPLTLTMKKRKSLAL</sequence>
<evidence type="ECO:0000259" key="1">
    <source>
        <dbReference type="Pfam" id="PF25273"/>
    </source>
</evidence>
<evidence type="ECO:0000313" key="2">
    <source>
        <dbReference type="EMBL" id="OWY92497.1"/>
    </source>
</evidence>
<accession>A0A225UH22</accession>
<dbReference type="InterPro" id="IPR057191">
    <property type="entry name" value="DUF7869"/>
</dbReference>
<dbReference type="Proteomes" id="UP000198211">
    <property type="component" value="Unassembled WGS sequence"/>
</dbReference>